<proteinExistence type="predicted"/>
<evidence type="ECO:0000313" key="3">
    <source>
        <dbReference type="EMBL" id="KAB2817807.1"/>
    </source>
</evidence>
<organism evidence="3 4">
    <name type="scientific">Phaeocystidibacter marisrubri</name>
    <dbReference type="NCBI Taxonomy" id="1577780"/>
    <lineage>
        <taxon>Bacteria</taxon>
        <taxon>Pseudomonadati</taxon>
        <taxon>Bacteroidota</taxon>
        <taxon>Flavobacteriia</taxon>
        <taxon>Flavobacteriales</taxon>
        <taxon>Phaeocystidibacteraceae</taxon>
        <taxon>Phaeocystidibacter</taxon>
    </lineage>
</organism>
<dbReference type="Proteomes" id="UP000484164">
    <property type="component" value="Unassembled WGS sequence"/>
</dbReference>
<comment type="caution">
    <text evidence="3">The sequence shown here is derived from an EMBL/GenBank/DDBJ whole genome shotgun (WGS) entry which is preliminary data.</text>
</comment>
<protein>
    <submittedName>
        <fullName evidence="3">T9SS type A sorting domain-containing protein</fullName>
    </submittedName>
</protein>
<gene>
    <name evidence="3" type="ORF">F8C82_05225</name>
</gene>
<sequence>MKKALLMLLLPLSAMSQEDKKPAHSFAQSVKVESSSKAFLYVFQQTTGPYSDIVNPDYVYPGGVWDDPDIQITCPFPNTNFAGATYDSLYMDWGANLIGFNFTTGHELYLAATSADLLDRGYPTTTSQSTISYVIEGASPNRVFKMEWKNAGFFDGIIGGSSTDFTNTQIWMRENGAIEMHFGLVNVSSTLNDTLLFYGELLTGFGVEDMSGNLTGLHLLEGNPANPVLTDNIEYLDEYPASGTIYLFTYPISIDEENTIVLDVYPNPAVSELRINAEDGKRFSVRLMDVSGQLVKEVQMNNTNVLDISGLPRGVYIATLSDVDTDFMETIRLVLQ</sequence>
<keyword evidence="1" id="KW-0732">Signal</keyword>
<feature type="domain" description="Secretion system C-terminal sorting" evidence="2">
    <location>
        <begin position="264"/>
        <end position="326"/>
    </location>
</feature>
<reference evidence="3 4" key="1">
    <citation type="submission" date="2019-10" db="EMBL/GenBank/DDBJ databases">
        <title>Genome sequence of Phaeocystidibacter marisrubri JCM30614 (type strain).</title>
        <authorList>
            <person name="Bowman J.P."/>
        </authorList>
    </citation>
    <scope>NUCLEOTIDE SEQUENCE [LARGE SCALE GENOMIC DNA]</scope>
    <source>
        <strain evidence="3 4">JCM 30614</strain>
    </source>
</reference>
<dbReference type="EMBL" id="WBVQ01000001">
    <property type="protein sequence ID" value="KAB2817807.1"/>
    <property type="molecule type" value="Genomic_DNA"/>
</dbReference>
<dbReference type="AlphaFoldDB" id="A0A6L3ZJ18"/>
<dbReference type="InterPro" id="IPR026444">
    <property type="entry name" value="Secre_tail"/>
</dbReference>
<evidence type="ECO:0000256" key="1">
    <source>
        <dbReference type="ARBA" id="ARBA00022729"/>
    </source>
</evidence>
<dbReference type="OrthoDB" id="1347532at2"/>
<evidence type="ECO:0000313" key="4">
    <source>
        <dbReference type="Proteomes" id="UP000484164"/>
    </source>
</evidence>
<dbReference type="RefSeq" id="WP_151692495.1">
    <property type="nucleotide sequence ID" value="NZ_BMGX01000002.1"/>
</dbReference>
<dbReference type="Pfam" id="PF18962">
    <property type="entry name" value="Por_Secre_tail"/>
    <property type="match status" value="1"/>
</dbReference>
<keyword evidence="4" id="KW-1185">Reference proteome</keyword>
<accession>A0A6L3ZJ18</accession>
<name>A0A6L3ZJ18_9FLAO</name>
<dbReference type="NCBIfam" id="TIGR04183">
    <property type="entry name" value="Por_Secre_tail"/>
    <property type="match status" value="1"/>
</dbReference>
<evidence type="ECO:0000259" key="2">
    <source>
        <dbReference type="Pfam" id="PF18962"/>
    </source>
</evidence>